<evidence type="ECO:0000313" key="3">
    <source>
        <dbReference type="Proteomes" id="UP001054837"/>
    </source>
</evidence>
<evidence type="ECO:0000313" key="2">
    <source>
        <dbReference type="EMBL" id="GIY46228.1"/>
    </source>
</evidence>
<accession>A0AAV4THY0</accession>
<reference evidence="2 3" key="1">
    <citation type="submission" date="2021-06" db="EMBL/GenBank/DDBJ databases">
        <title>Caerostris darwini draft genome.</title>
        <authorList>
            <person name="Kono N."/>
            <person name="Arakawa K."/>
        </authorList>
    </citation>
    <scope>NUCLEOTIDE SEQUENCE [LARGE SCALE GENOMIC DNA]</scope>
</reference>
<comment type="caution">
    <text evidence="2">The sequence shown here is derived from an EMBL/GenBank/DDBJ whole genome shotgun (WGS) entry which is preliminary data.</text>
</comment>
<dbReference type="EMBL" id="BPLQ01009733">
    <property type="protein sequence ID" value="GIY46228.1"/>
    <property type="molecule type" value="Genomic_DNA"/>
</dbReference>
<proteinExistence type="predicted"/>
<keyword evidence="3" id="KW-1185">Reference proteome</keyword>
<feature type="region of interest" description="Disordered" evidence="1">
    <location>
        <begin position="191"/>
        <end position="247"/>
    </location>
</feature>
<organism evidence="2 3">
    <name type="scientific">Caerostris darwini</name>
    <dbReference type="NCBI Taxonomy" id="1538125"/>
    <lineage>
        <taxon>Eukaryota</taxon>
        <taxon>Metazoa</taxon>
        <taxon>Ecdysozoa</taxon>
        <taxon>Arthropoda</taxon>
        <taxon>Chelicerata</taxon>
        <taxon>Arachnida</taxon>
        <taxon>Araneae</taxon>
        <taxon>Araneomorphae</taxon>
        <taxon>Entelegynae</taxon>
        <taxon>Araneoidea</taxon>
        <taxon>Araneidae</taxon>
        <taxon>Caerostris</taxon>
    </lineage>
</organism>
<sequence>MPHTMLDPQPKSWIFVHADLNSVTDISRMKFLEWKWILLFLLMVALFQTAEGRRRGGCRRYGRRQRHRSVSNGQTTLGDLLSALRPSMKPSMKSPTFNQDQKMHKFNKKYALYASGKPMTKKPYKQAKKEHSATKKFLLTNKQQRGIRKGGCRPYGGRRNRNRSIWTPKLWRFYNGRTTPGDLLSALRPTMRPNKPKMKLSTFDQDQKMQKFHKKYASSKPMTKKPYKQSKKKHSATKKLLLKNKQQ</sequence>
<gene>
    <name evidence="2" type="ORF">CDAR_234521</name>
</gene>
<dbReference type="AlphaFoldDB" id="A0AAV4THY0"/>
<protein>
    <submittedName>
        <fullName evidence="2">Uncharacterized protein</fullName>
    </submittedName>
</protein>
<evidence type="ECO:0000256" key="1">
    <source>
        <dbReference type="SAM" id="MobiDB-lite"/>
    </source>
</evidence>
<feature type="compositionally biased region" description="Basic residues" evidence="1">
    <location>
        <begin position="210"/>
        <end position="247"/>
    </location>
</feature>
<dbReference type="Proteomes" id="UP001054837">
    <property type="component" value="Unassembled WGS sequence"/>
</dbReference>
<name>A0AAV4THY0_9ARAC</name>